<comment type="similarity">
    <text evidence="11">Belongs to the rhamnulokinase family.</text>
</comment>
<dbReference type="Proteomes" id="UP000295985">
    <property type="component" value="Unassembled WGS sequence"/>
</dbReference>
<evidence type="ECO:0000256" key="11">
    <source>
        <dbReference type="HAMAP-Rule" id="MF_01535"/>
    </source>
</evidence>
<keyword evidence="6 11" id="KW-1015">Disulfide bond</keyword>
<keyword evidence="3 11" id="KW-0547">Nucleotide-binding</keyword>
<reference evidence="15 17" key="2">
    <citation type="submission" date="2018-11" db="EMBL/GenBank/DDBJ databases">
        <title>Genome sequences of Brenneria nigrifluens and Brenneria rubrifaciens.</title>
        <authorList>
            <person name="Poret-Peterson A.T."/>
            <person name="McClean A.E."/>
            <person name="Kluepfel D.A."/>
        </authorList>
    </citation>
    <scope>NUCLEOTIDE SEQUENCE [LARGE SCALE GENOMIC DNA]</scope>
    <source>
        <strain evidence="15 17">ATCC 13028</strain>
    </source>
</reference>
<keyword evidence="4 11" id="KW-0418">Kinase</keyword>
<dbReference type="InterPro" id="IPR013449">
    <property type="entry name" value="Rhamnulokinase"/>
</dbReference>
<comment type="cofactor">
    <cofactor evidence="11">
        <name>Mg(2+)</name>
        <dbReference type="ChEBI" id="CHEBI:18420"/>
    </cofactor>
</comment>
<evidence type="ECO:0000313" key="14">
    <source>
        <dbReference type="EMBL" id="PWC24131.1"/>
    </source>
</evidence>
<comment type="function">
    <text evidence="11">Involved in the catabolism of L-rhamnose (6-deoxy-L-mannose). Catalyzes the transfer of the gamma-phosphate group from ATP to the 1-hydroxyl group of L-rhamnulose to yield L-rhamnulose 1-phosphate.</text>
</comment>
<dbReference type="SUPFAM" id="SSF53067">
    <property type="entry name" value="Actin-like ATPase domain"/>
    <property type="match status" value="2"/>
</dbReference>
<keyword evidence="11" id="KW-0460">Magnesium</keyword>
<comment type="pathway">
    <text evidence="11">Carbohydrate degradation; L-rhamnose degradation; glycerone phosphate from L-rhamnose: step 2/3.</text>
</comment>
<dbReference type="EC" id="2.7.1.5" evidence="9 11"/>
<gene>
    <name evidence="11" type="primary">rhaB</name>
    <name evidence="14" type="ORF">DDT54_11290</name>
    <name evidence="15" type="ORF">EH206_14685</name>
</gene>
<dbReference type="RefSeq" id="WP_009113606.1">
    <property type="nucleotide sequence ID" value="NZ_CP034036.1"/>
</dbReference>
<dbReference type="PANTHER" id="PTHR10196:SF93">
    <property type="entry name" value="L-RHAMNULOKINASE"/>
    <property type="match status" value="1"/>
</dbReference>
<dbReference type="HAMAP" id="MF_01535">
    <property type="entry name" value="Rhamnulokinase"/>
    <property type="match status" value="1"/>
</dbReference>
<evidence type="ECO:0000256" key="1">
    <source>
        <dbReference type="ARBA" id="ARBA00009156"/>
    </source>
</evidence>
<dbReference type="CDD" id="cd07771">
    <property type="entry name" value="ASKHA_NBD_FGGY_RhaB-like"/>
    <property type="match status" value="1"/>
</dbReference>
<evidence type="ECO:0000259" key="12">
    <source>
        <dbReference type="Pfam" id="PF00370"/>
    </source>
</evidence>
<evidence type="ECO:0000256" key="6">
    <source>
        <dbReference type="ARBA" id="ARBA00023157"/>
    </source>
</evidence>
<dbReference type="FunFam" id="3.30.420.40:FF:000064">
    <property type="entry name" value="Rhamnulokinase"/>
    <property type="match status" value="1"/>
</dbReference>
<keyword evidence="2 11" id="KW-0808">Transferase</keyword>
<evidence type="ECO:0000256" key="7">
    <source>
        <dbReference type="ARBA" id="ARBA00023308"/>
    </source>
</evidence>
<keyword evidence="5 11" id="KW-0067">ATP-binding</keyword>
<comment type="catalytic activity">
    <reaction evidence="8 11">
        <text>L-rhamnulose + ATP = L-rhamnulose 1-phosphate + ADP + H(+)</text>
        <dbReference type="Rhea" id="RHEA:20117"/>
        <dbReference type="ChEBI" id="CHEBI:15378"/>
        <dbReference type="ChEBI" id="CHEBI:17897"/>
        <dbReference type="ChEBI" id="CHEBI:30616"/>
        <dbReference type="ChEBI" id="CHEBI:58313"/>
        <dbReference type="ChEBI" id="CHEBI:456216"/>
        <dbReference type="EC" id="2.7.1.5"/>
    </reaction>
</comment>
<evidence type="ECO:0000256" key="10">
    <source>
        <dbReference type="ARBA" id="ARBA00076629"/>
    </source>
</evidence>
<dbReference type="Pfam" id="PF02782">
    <property type="entry name" value="FGGY_C"/>
    <property type="match status" value="1"/>
</dbReference>
<dbReference type="GO" id="GO:0006071">
    <property type="term" value="P:glycerol metabolic process"/>
    <property type="evidence" value="ECO:0007669"/>
    <property type="project" value="TreeGrafter"/>
</dbReference>
<dbReference type="PANTHER" id="PTHR10196">
    <property type="entry name" value="SUGAR KINASE"/>
    <property type="match status" value="1"/>
</dbReference>
<feature type="disulfide bond" evidence="11">
    <location>
        <begin position="413"/>
        <end position="417"/>
    </location>
</feature>
<dbReference type="EMBL" id="CP034036">
    <property type="protein sequence ID" value="QCR05323.1"/>
    <property type="molecule type" value="Genomic_DNA"/>
</dbReference>
<keyword evidence="17" id="KW-1185">Reference proteome</keyword>
<protein>
    <recommendedName>
        <fullName evidence="9 11">Rhamnulokinase</fullName>
        <shortName evidence="11">RhaB</shortName>
        <ecNumber evidence="9 11">2.7.1.5</ecNumber>
    </recommendedName>
    <alternativeName>
        <fullName evidence="11">ATP:L-rhamnulose phosphotransferase</fullName>
    </alternativeName>
    <alternativeName>
        <fullName evidence="11">L-rhamnulose 1-kinase</fullName>
    </alternativeName>
    <alternativeName>
        <fullName evidence="10 11">Rhamnulose kinase</fullName>
    </alternativeName>
</protein>
<feature type="domain" description="Carbohydrate kinase FGGY C-terminal" evidence="13">
    <location>
        <begin position="253"/>
        <end position="440"/>
    </location>
</feature>
<evidence type="ECO:0000313" key="15">
    <source>
        <dbReference type="EMBL" id="QCR05323.1"/>
    </source>
</evidence>
<dbReference type="Gene3D" id="3.30.420.40">
    <property type="match status" value="2"/>
</dbReference>
<keyword evidence="7 11" id="KW-0684">Rhamnose metabolism</keyword>
<dbReference type="NCBIfam" id="TIGR02627">
    <property type="entry name" value="rhamnulo_kin"/>
    <property type="match status" value="1"/>
</dbReference>
<feature type="binding site" evidence="11">
    <location>
        <position position="304"/>
    </location>
    <ligand>
        <name>ATP</name>
        <dbReference type="ChEBI" id="CHEBI:30616"/>
    </ligand>
</feature>
<dbReference type="InterPro" id="IPR018485">
    <property type="entry name" value="FGGY_C"/>
</dbReference>
<dbReference type="GO" id="GO:0008993">
    <property type="term" value="F:rhamnulokinase activity"/>
    <property type="evidence" value="ECO:0007669"/>
    <property type="project" value="UniProtKB-UniRule"/>
</dbReference>
<evidence type="ECO:0000256" key="4">
    <source>
        <dbReference type="ARBA" id="ARBA00022777"/>
    </source>
</evidence>
<feature type="binding site" evidence="11">
    <location>
        <position position="83"/>
    </location>
    <ligand>
        <name>substrate</name>
    </ligand>
</feature>
<dbReference type="AlphaFoldDB" id="A0A2U1URB3"/>
<name>A0A2U1URB3_9GAMM</name>
<reference evidence="14 16" key="1">
    <citation type="submission" date="2018-04" db="EMBL/GenBank/DDBJ databases">
        <title>Brenneria corticis sp.nov.</title>
        <authorList>
            <person name="Li Y."/>
        </authorList>
    </citation>
    <scope>NUCLEOTIDE SEQUENCE [LARGE SCALE GENOMIC DNA]</scope>
    <source>
        <strain evidence="14 16">LMG 2694</strain>
    </source>
</reference>
<feature type="binding site" evidence="11">
    <location>
        <position position="259"/>
    </location>
    <ligand>
        <name>ATP</name>
        <dbReference type="ChEBI" id="CHEBI:30616"/>
    </ligand>
</feature>
<organism evidence="14 16">
    <name type="scientific">Brenneria nigrifluens DSM 30175 = ATCC 13028</name>
    <dbReference type="NCBI Taxonomy" id="1121120"/>
    <lineage>
        <taxon>Bacteria</taxon>
        <taxon>Pseudomonadati</taxon>
        <taxon>Pseudomonadota</taxon>
        <taxon>Gammaproteobacteria</taxon>
        <taxon>Enterobacterales</taxon>
        <taxon>Pectobacteriaceae</taxon>
        <taxon>Brenneria</taxon>
    </lineage>
</organism>
<evidence type="ECO:0000256" key="5">
    <source>
        <dbReference type="ARBA" id="ARBA00022840"/>
    </source>
</evidence>
<dbReference type="EMBL" id="QDKK01000016">
    <property type="protein sequence ID" value="PWC24131.1"/>
    <property type="molecule type" value="Genomic_DNA"/>
</dbReference>
<dbReference type="GO" id="GO:0005524">
    <property type="term" value="F:ATP binding"/>
    <property type="evidence" value="ECO:0007669"/>
    <property type="project" value="UniProtKB-KW"/>
</dbReference>
<comment type="similarity">
    <text evidence="1">Belongs to the FGGY kinase family.</text>
</comment>
<proteinExistence type="inferred from homology"/>
<dbReference type="OrthoDB" id="9761504at2"/>
<evidence type="ECO:0000313" key="16">
    <source>
        <dbReference type="Proteomes" id="UP000295985"/>
    </source>
</evidence>
<evidence type="ECO:0000256" key="2">
    <source>
        <dbReference type="ARBA" id="ARBA00022679"/>
    </source>
</evidence>
<feature type="binding site" evidence="11">
    <location>
        <position position="296"/>
    </location>
    <ligand>
        <name>substrate</name>
    </ligand>
</feature>
<evidence type="ECO:0000256" key="9">
    <source>
        <dbReference type="ARBA" id="ARBA00066425"/>
    </source>
</evidence>
<dbReference type="InterPro" id="IPR018484">
    <property type="entry name" value="FGGY_N"/>
</dbReference>
<evidence type="ECO:0000259" key="13">
    <source>
        <dbReference type="Pfam" id="PF02782"/>
    </source>
</evidence>
<dbReference type="PIRSF" id="PIRSF000538">
    <property type="entry name" value="GlpK"/>
    <property type="match status" value="1"/>
</dbReference>
<evidence type="ECO:0000313" key="17">
    <source>
        <dbReference type="Proteomes" id="UP000303847"/>
    </source>
</evidence>
<accession>A0A2U1URB3</accession>
<dbReference type="NCBIfam" id="NF007925">
    <property type="entry name" value="PRK10640.1"/>
    <property type="match status" value="1"/>
</dbReference>
<dbReference type="UniPathway" id="UPA00541">
    <property type="reaction ID" value="UER00602"/>
</dbReference>
<feature type="binding site" evidence="11">
    <location>
        <begin position="236"/>
        <end position="238"/>
    </location>
    <ligand>
        <name>substrate</name>
    </ligand>
</feature>
<dbReference type="GO" id="GO:0019301">
    <property type="term" value="P:rhamnose catabolic process"/>
    <property type="evidence" value="ECO:0007669"/>
    <property type="project" value="UniProtKB-UniRule"/>
</dbReference>
<dbReference type="Proteomes" id="UP000303847">
    <property type="component" value="Chromosome"/>
</dbReference>
<feature type="binding site" evidence="11">
    <location>
        <position position="402"/>
    </location>
    <ligand>
        <name>ATP</name>
        <dbReference type="ChEBI" id="CHEBI:30616"/>
    </ligand>
</feature>
<dbReference type="InterPro" id="IPR043129">
    <property type="entry name" value="ATPase_NBD"/>
</dbReference>
<feature type="active site" description="Proton acceptor" evidence="11">
    <location>
        <position position="237"/>
    </location>
</feature>
<dbReference type="Pfam" id="PF00370">
    <property type="entry name" value="FGGY_N"/>
    <property type="match status" value="1"/>
</dbReference>
<comment type="caution">
    <text evidence="11">Lacks conserved residue(s) required for the propagation of feature annotation.</text>
</comment>
<feature type="binding site" evidence="11">
    <location>
        <begin position="13"/>
        <end position="17"/>
    </location>
    <ligand>
        <name>ATP</name>
        <dbReference type="ChEBI" id="CHEBI:30616"/>
    </ligand>
</feature>
<dbReference type="FunFam" id="3.30.420.40:FF:000073">
    <property type="entry name" value="Rhamnulokinase"/>
    <property type="match status" value="1"/>
</dbReference>
<dbReference type="GO" id="GO:0004370">
    <property type="term" value="F:glycerol kinase activity"/>
    <property type="evidence" value="ECO:0007669"/>
    <property type="project" value="TreeGrafter"/>
</dbReference>
<dbReference type="GO" id="GO:0005829">
    <property type="term" value="C:cytosol"/>
    <property type="evidence" value="ECO:0007669"/>
    <property type="project" value="TreeGrafter"/>
</dbReference>
<sequence length="494" mass="55123">MTIRNLAAIDLGASSGRVMLARWDADRQKLTLNEIHRFTNGFKQVAGHDCWDLDRLEREILTGLTLLDNDSCRLDGIGIDTWGVDYVLLDEQGERVGEAVSYRDHRTDGVMTRVTAELGYKTLYRHTGIQFLPFNTLYQLKALSERQAETIAKAAHFVMIPDYFTYRLTGKLNREYTNASTTQLLNLENGDWDQSLLDYLGIPRRWFGTPRLPGNTVGEWRCPSGQAVPVIAVASHDTASAVVAAPLRDRHSAYLSSGTWSLMGFESDVPYNNETALVANITNEGGVSGTFRVLKNIMGLWLLQSVCRELAIADLPALIARAADQPPFSSLINPNDERFLNPPSMVQAIRDACRETDQPAPKDNAALARVILDSLALCYRQVLQELSSLRGAELNHLYIVGGGCQNQLLNQLCADICQIPVTAGPVEATALGNVGCQLMTLGDVADLACWRRIVERSFPTRRYLPRTFPEFSVVWQRFRVICTSSKKTENERLR</sequence>
<evidence type="ECO:0000256" key="3">
    <source>
        <dbReference type="ARBA" id="ARBA00022741"/>
    </source>
</evidence>
<feature type="domain" description="Carbohydrate kinase FGGY N-terminal" evidence="12">
    <location>
        <begin position="8"/>
        <end position="242"/>
    </location>
</feature>
<dbReference type="InterPro" id="IPR000577">
    <property type="entry name" value="Carb_kinase_FGGY"/>
</dbReference>
<evidence type="ECO:0000256" key="8">
    <source>
        <dbReference type="ARBA" id="ARBA00052072"/>
    </source>
</evidence>